<evidence type="ECO:0000313" key="2">
    <source>
        <dbReference type="EMBL" id="KLU91738.1"/>
    </source>
</evidence>
<keyword evidence="1" id="KW-1133">Transmembrane helix</keyword>
<dbReference type="EMBL" id="ADBL01002643">
    <property type="status" value="NOT_ANNOTATED_CDS"/>
    <property type="molecule type" value="Genomic_DNA"/>
</dbReference>
<gene>
    <name evidence="2" type="ORF">MAPG_10687</name>
</gene>
<feature type="transmembrane region" description="Helical" evidence="1">
    <location>
        <begin position="98"/>
        <end position="118"/>
    </location>
</feature>
<feature type="transmembrane region" description="Helical" evidence="1">
    <location>
        <begin position="226"/>
        <end position="247"/>
    </location>
</feature>
<keyword evidence="1" id="KW-0812">Transmembrane</keyword>
<name>A0A0C4ED93_MAGP6</name>
<reference evidence="2" key="3">
    <citation type="submission" date="2011-03" db="EMBL/GenBank/DDBJ databases">
        <title>Annotation of Magnaporthe poae ATCC 64411.</title>
        <authorList>
            <person name="Ma L.-J."/>
            <person name="Dead R."/>
            <person name="Young S.K."/>
            <person name="Zeng Q."/>
            <person name="Gargeya S."/>
            <person name="Fitzgerald M."/>
            <person name="Haas B."/>
            <person name="Abouelleil A."/>
            <person name="Alvarado L."/>
            <person name="Arachchi H.M."/>
            <person name="Berlin A."/>
            <person name="Brown A."/>
            <person name="Chapman S.B."/>
            <person name="Chen Z."/>
            <person name="Dunbar C."/>
            <person name="Freedman E."/>
            <person name="Gearin G."/>
            <person name="Gellesch M."/>
            <person name="Goldberg J."/>
            <person name="Griggs A."/>
            <person name="Gujja S."/>
            <person name="Heiman D."/>
            <person name="Howarth C."/>
            <person name="Larson L."/>
            <person name="Lui A."/>
            <person name="MacDonald P.J.P."/>
            <person name="Mehta T."/>
            <person name="Montmayeur A."/>
            <person name="Murphy C."/>
            <person name="Neiman D."/>
            <person name="Pearson M."/>
            <person name="Priest M."/>
            <person name="Roberts A."/>
            <person name="Saif S."/>
            <person name="Shea T."/>
            <person name="Shenoy N."/>
            <person name="Sisk P."/>
            <person name="Stolte C."/>
            <person name="Sykes S."/>
            <person name="Yandava C."/>
            <person name="Wortman J."/>
            <person name="Nusbaum C."/>
            <person name="Birren B."/>
        </authorList>
    </citation>
    <scope>NUCLEOTIDE SEQUENCE</scope>
    <source>
        <strain evidence="2">ATCC 64411</strain>
    </source>
</reference>
<accession>A0A0C4ED93</accession>
<dbReference type="STRING" id="644358.A0A0C4ED93"/>
<feature type="transmembrane region" description="Helical" evidence="1">
    <location>
        <begin position="488"/>
        <end position="513"/>
    </location>
</feature>
<dbReference type="EnsemblFungi" id="MAPG_10687T0">
    <property type="protein sequence ID" value="MAPG_10687T0"/>
    <property type="gene ID" value="MAPG_10687"/>
</dbReference>
<evidence type="ECO:0000256" key="1">
    <source>
        <dbReference type="SAM" id="Phobius"/>
    </source>
</evidence>
<dbReference type="OrthoDB" id="5392263at2759"/>
<evidence type="ECO:0000313" key="4">
    <source>
        <dbReference type="Proteomes" id="UP000011715"/>
    </source>
</evidence>
<feature type="transmembrane region" description="Helical" evidence="1">
    <location>
        <begin position="598"/>
        <end position="619"/>
    </location>
</feature>
<keyword evidence="1" id="KW-0472">Membrane</keyword>
<organism evidence="3 4">
    <name type="scientific">Magnaporthiopsis poae (strain ATCC 64411 / 73-15)</name>
    <name type="common">Kentucky bluegrass fungus</name>
    <name type="synonym">Magnaporthe poae</name>
    <dbReference type="NCBI Taxonomy" id="644358"/>
    <lineage>
        <taxon>Eukaryota</taxon>
        <taxon>Fungi</taxon>
        <taxon>Dikarya</taxon>
        <taxon>Ascomycota</taxon>
        <taxon>Pezizomycotina</taxon>
        <taxon>Sordariomycetes</taxon>
        <taxon>Sordariomycetidae</taxon>
        <taxon>Magnaporthales</taxon>
        <taxon>Magnaporthaceae</taxon>
        <taxon>Magnaporthiopsis</taxon>
    </lineage>
</organism>
<feature type="transmembrane region" description="Helical" evidence="1">
    <location>
        <begin position="447"/>
        <end position="476"/>
    </location>
</feature>
<reference evidence="3" key="4">
    <citation type="journal article" date="2015" name="G3 (Bethesda)">
        <title>Genome sequences of three phytopathogenic species of the Magnaporthaceae family of fungi.</title>
        <authorList>
            <person name="Okagaki L.H."/>
            <person name="Nunes C.C."/>
            <person name="Sailsbery J."/>
            <person name="Clay B."/>
            <person name="Brown D."/>
            <person name="John T."/>
            <person name="Oh Y."/>
            <person name="Young N."/>
            <person name="Fitzgerald M."/>
            <person name="Haas B.J."/>
            <person name="Zeng Q."/>
            <person name="Young S."/>
            <person name="Adiconis X."/>
            <person name="Fan L."/>
            <person name="Levin J.Z."/>
            <person name="Mitchell T.K."/>
            <person name="Okubara P.A."/>
            <person name="Farman M.L."/>
            <person name="Kohn L.M."/>
            <person name="Birren B."/>
            <person name="Ma L.-J."/>
            <person name="Dean R.A."/>
        </authorList>
    </citation>
    <scope>NUCLEOTIDE SEQUENCE</scope>
    <source>
        <strain evidence="3">ATCC 64411 / 73-15</strain>
    </source>
</reference>
<feature type="transmembrane region" description="Helical" evidence="1">
    <location>
        <begin position="130"/>
        <end position="149"/>
    </location>
</feature>
<proteinExistence type="predicted"/>
<feature type="transmembrane region" description="Helical" evidence="1">
    <location>
        <begin position="534"/>
        <end position="553"/>
    </location>
</feature>
<protein>
    <submittedName>
        <fullName evidence="2 3">Uncharacterized protein</fullName>
    </submittedName>
</protein>
<feature type="transmembrane region" description="Helical" evidence="1">
    <location>
        <begin position="259"/>
        <end position="281"/>
    </location>
</feature>
<dbReference type="AlphaFoldDB" id="A0A0C4ED93"/>
<reference evidence="2" key="2">
    <citation type="submission" date="2010-05" db="EMBL/GenBank/DDBJ databases">
        <title>The Genome Sequence of Magnaporthe poae strain ATCC 64411.</title>
        <authorList>
            <consortium name="The Broad Institute Genome Sequencing Platform"/>
            <consortium name="Broad Institute Genome Sequencing Center for Infectious Disease"/>
            <person name="Ma L.-J."/>
            <person name="Dead R."/>
            <person name="Young S."/>
            <person name="Zeng Q."/>
            <person name="Koehrsen M."/>
            <person name="Alvarado L."/>
            <person name="Berlin A."/>
            <person name="Chapman S.B."/>
            <person name="Chen Z."/>
            <person name="Freedman E."/>
            <person name="Gellesch M."/>
            <person name="Goldberg J."/>
            <person name="Griggs A."/>
            <person name="Gujja S."/>
            <person name="Heilman E.R."/>
            <person name="Heiman D."/>
            <person name="Hepburn T."/>
            <person name="Howarth C."/>
            <person name="Jen D."/>
            <person name="Larson L."/>
            <person name="Mehta T."/>
            <person name="Neiman D."/>
            <person name="Pearson M."/>
            <person name="Roberts A."/>
            <person name="Saif S."/>
            <person name="Shea T."/>
            <person name="Shenoy N."/>
            <person name="Sisk P."/>
            <person name="Stolte C."/>
            <person name="Sykes S."/>
            <person name="Walk T."/>
            <person name="White J."/>
            <person name="Yandava C."/>
            <person name="Haas B."/>
            <person name="Nusbaum C."/>
            <person name="Birren B."/>
        </authorList>
    </citation>
    <scope>NUCLEOTIDE SEQUENCE</scope>
    <source>
        <strain evidence="2">ATCC 64411</strain>
    </source>
</reference>
<reference evidence="4" key="1">
    <citation type="submission" date="2010-05" db="EMBL/GenBank/DDBJ databases">
        <title>The genome sequence of Magnaporthe poae strain ATCC 64411.</title>
        <authorList>
            <person name="Ma L.-J."/>
            <person name="Dead R."/>
            <person name="Young S."/>
            <person name="Zeng Q."/>
            <person name="Koehrsen M."/>
            <person name="Alvarado L."/>
            <person name="Berlin A."/>
            <person name="Chapman S.B."/>
            <person name="Chen Z."/>
            <person name="Freedman E."/>
            <person name="Gellesch M."/>
            <person name="Goldberg J."/>
            <person name="Griggs A."/>
            <person name="Gujja S."/>
            <person name="Heilman E.R."/>
            <person name="Heiman D."/>
            <person name="Hepburn T."/>
            <person name="Howarth C."/>
            <person name="Jen D."/>
            <person name="Larson L."/>
            <person name="Mehta T."/>
            <person name="Neiman D."/>
            <person name="Pearson M."/>
            <person name="Roberts A."/>
            <person name="Saif S."/>
            <person name="Shea T."/>
            <person name="Shenoy N."/>
            <person name="Sisk P."/>
            <person name="Stolte C."/>
            <person name="Sykes S."/>
            <person name="Walk T."/>
            <person name="White J."/>
            <person name="Yandava C."/>
            <person name="Haas B."/>
            <person name="Nusbaum C."/>
            <person name="Birren B."/>
        </authorList>
    </citation>
    <scope>NUCLEOTIDE SEQUENCE [LARGE SCALE GENOMIC DNA]</scope>
    <source>
        <strain evidence="4">ATCC 64411 / 73-15</strain>
    </source>
</reference>
<dbReference type="eggNOG" id="ENOG502RYAK">
    <property type="taxonomic scope" value="Eukaryota"/>
</dbReference>
<dbReference type="EMBL" id="GL876978">
    <property type="protein sequence ID" value="KLU91738.1"/>
    <property type="molecule type" value="Genomic_DNA"/>
</dbReference>
<dbReference type="Proteomes" id="UP000011715">
    <property type="component" value="Unassembled WGS sequence"/>
</dbReference>
<dbReference type="VEuPathDB" id="FungiDB:MAPG_10687"/>
<dbReference type="OMA" id="IGFYESC"/>
<evidence type="ECO:0000313" key="3">
    <source>
        <dbReference type="EnsemblFungi" id="MAPG_10687T0"/>
    </source>
</evidence>
<sequence>MNNTTLPFEPRLQALFEEFQSNDTWAGKCVYKIYKAARAGALNAVVASLVGREGAPGIVPNLTSSSWMASDIWGVDVALCNQYCSRQNFPMVFNYQNFLARVTNYLLPWLALTAQLPYEAGDVVPNIMSFFMALGSPMLITFSLMMTILNKRWLNRKCKDFNQQHLRPGTLAGRLEGARNFLEAAQQVPIRISRGDGWLASLILMDDNETWWDRLGAHIRDTRRDWTLSLVVQISVAVAAWILTIIGSFGSSLGSHAEALVLSSSSLWTWLVPIILGWITVGTQGRADGIINALRLDPAHLAGDPHQGTAPTTGFQQSFSVARSGEHNDLDLFGFSVCGDETQPGPAYNYARIFTWRFTAQRLFHYFDTAAQHVDEQHTVDQVWEQNQGGPASQVQGGSAQPLSNALLTLPELLTNAVVPHMEVYCDIPRTAELLEYPTADEVDPELWFHILGAFIMAVFVQWGTTGGAFTIAYLTDAKGLGCRSASYLLYGGLSTLSFLLFVLSALASRAALQRAQDYQTNSAAFQLMRTAAIAGRLGGRTAAVCSAFWIVLSSVWELVGFFDNCWCESTQLDLGERAWVPLFRTAVELKDDAIGPWAGGVFLSSFVMATSYLGFWILSR</sequence>
<keyword evidence="4" id="KW-1185">Reference proteome</keyword>
<reference evidence="3" key="5">
    <citation type="submission" date="2015-06" db="UniProtKB">
        <authorList>
            <consortium name="EnsemblFungi"/>
        </authorList>
    </citation>
    <scope>IDENTIFICATION</scope>
    <source>
        <strain evidence="3">ATCC 64411</strain>
    </source>
</reference>